<protein>
    <recommendedName>
        <fullName evidence="1">Fimbrial-type adhesion domain-containing protein</fullName>
    </recommendedName>
</protein>
<dbReference type="PANTHER" id="PTHR33420:SF26">
    <property type="entry name" value="FIMBRIAL SUBUNIT"/>
    <property type="match status" value="1"/>
</dbReference>
<dbReference type="GO" id="GO:0043709">
    <property type="term" value="P:cell adhesion involved in single-species biofilm formation"/>
    <property type="evidence" value="ECO:0007669"/>
    <property type="project" value="TreeGrafter"/>
</dbReference>
<dbReference type="KEGG" id="csi:P262_05693"/>
<proteinExistence type="predicted"/>
<dbReference type="EMBL" id="CP006731">
    <property type="protein sequence ID" value="AHB72420.1"/>
    <property type="molecule type" value="Genomic_DNA"/>
</dbReference>
<dbReference type="SUPFAM" id="SSF49401">
    <property type="entry name" value="Bacterial adhesins"/>
    <property type="match status" value="1"/>
</dbReference>
<dbReference type="HOGENOM" id="CLU_124873_0_0_6"/>
<dbReference type="PANTHER" id="PTHR33420">
    <property type="entry name" value="FIMBRIAL SUBUNIT ELFA-RELATED"/>
    <property type="match status" value="1"/>
</dbReference>
<feature type="domain" description="Fimbrial-type adhesion" evidence="1">
    <location>
        <begin position="96"/>
        <end position="210"/>
    </location>
</feature>
<name>V5U5Y6_9ENTR</name>
<gene>
    <name evidence="2" type="ORF">P262_05693</name>
</gene>
<dbReference type="InterPro" id="IPR008966">
    <property type="entry name" value="Adhesion_dom_sf"/>
</dbReference>
<evidence type="ECO:0000259" key="1">
    <source>
        <dbReference type="Pfam" id="PF00419"/>
    </source>
</evidence>
<dbReference type="InterPro" id="IPR036937">
    <property type="entry name" value="Adhesion_dom_fimbrial_sf"/>
</dbReference>
<organism evidence="2 3">
    <name type="scientific">Cronobacter malonaticus</name>
    <dbReference type="NCBI Taxonomy" id="413503"/>
    <lineage>
        <taxon>Bacteria</taxon>
        <taxon>Pseudomonadati</taxon>
        <taxon>Pseudomonadota</taxon>
        <taxon>Gammaproteobacteria</taxon>
        <taxon>Enterobacterales</taxon>
        <taxon>Enterobacteriaceae</taxon>
        <taxon>Cronobacter</taxon>
    </lineage>
</organism>
<dbReference type="GO" id="GO:0009289">
    <property type="term" value="C:pilus"/>
    <property type="evidence" value="ECO:0007669"/>
    <property type="project" value="InterPro"/>
</dbReference>
<evidence type="ECO:0000313" key="2">
    <source>
        <dbReference type="EMBL" id="AHB72420.1"/>
    </source>
</evidence>
<dbReference type="Proteomes" id="UP000018545">
    <property type="component" value="Chromosome"/>
</dbReference>
<sequence>MSFSGVDIKTYFPGIIFIDYQLTKIMFWSYDMKLALTGLMISTLLMATVAHAQISASDVPATLTITGIARGSSEATCALAANASAIYLRGDVSNLIELGDDADNMTFVPLHIEGNKECDALIEQGKLSYRFLGTADDSQGSALANASTGENAATGVAIGLFDNKGKPVSINSTAYTVSKDAQQGIGFQVVKLKDQTATAGTVHGVLTIDVERL</sequence>
<dbReference type="InterPro" id="IPR000259">
    <property type="entry name" value="Adhesion_dom_fimbrial"/>
</dbReference>
<dbReference type="InterPro" id="IPR050263">
    <property type="entry name" value="Bact_Fimbrial_Adh_Pro"/>
</dbReference>
<dbReference type="PATRIC" id="fig|1401659.3.peg.4023"/>
<dbReference type="Pfam" id="PF00419">
    <property type="entry name" value="Fimbrial"/>
    <property type="match status" value="1"/>
</dbReference>
<dbReference type="RefSeq" id="WP_023899690.1">
    <property type="nucleotide sequence ID" value="NZ_CP136596.1"/>
</dbReference>
<accession>V5U5Y6</accession>
<reference evidence="2 3" key="1">
    <citation type="journal article" date="2014" name="Genome Announc.">
        <title>Complete Genome Sequence of Cronobacter sakazakii Strain CMCC 45402.</title>
        <authorList>
            <person name="Zhao Z."/>
            <person name="Wang L."/>
            <person name="Wang B."/>
            <person name="Liang H."/>
            <person name="Ye Q."/>
            <person name="Zeng M."/>
        </authorList>
    </citation>
    <scope>NUCLEOTIDE SEQUENCE [LARGE SCALE GENOMIC DNA]</scope>
    <source>
        <strain evidence="3">45402</strain>
    </source>
</reference>
<dbReference type="AlphaFoldDB" id="V5U5Y6"/>
<evidence type="ECO:0000313" key="3">
    <source>
        <dbReference type="Proteomes" id="UP000018545"/>
    </source>
</evidence>
<dbReference type="Gene3D" id="2.60.40.1090">
    <property type="entry name" value="Fimbrial-type adhesion domain"/>
    <property type="match status" value="1"/>
</dbReference>